<protein>
    <submittedName>
        <fullName evidence="2">Transglutaminase-like cysteine proteinase BTLCP</fullName>
    </submittedName>
</protein>
<accession>A0A1Y6B8X2</accession>
<feature type="signal peptide" evidence="1">
    <location>
        <begin position="1"/>
        <end position="28"/>
    </location>
</feature>
<dbReference type="PANTHER" id="PTHR39327">
    <property type="match status" value="1"/>
</dbReference>
<dbReference type="Proteomes" id="UP000192917">
    <property type="component" value="Unassembled WGS sequence"/>
</dbReference>
<dbReference type="AlphaFoldDB" id="A0A1Y6B8X2"/>
<dbReference type="Pfam" id="PF06035">
    <property type="entry name" value="Peptidase_C93"/>
    <property type="match status" value="1"/>
</dbReference>
<dbReference type="EMBL" id="FWZX01000001">
    <property type="protein sequence ID" value="SME87989.1"/>
    <property type="molecule type" value="Genomic_DNA"/>
</dbReference>
<dbReference type="PROSITE" id="PS51318">
    <property type="entry name" value="TAT"/>
    <property type="match status" value="1"/>
</dbReference>
<dbReference type="InterPro" id="IPR006311">
    <property type="entry name" value="TAT_signal"/>
</dbReference>
<evidence type="ECO:0000256" key="1">
    <source>
        <dbReference type="SAM" id="SignalP"/>
    </source>
</evidence>
<keyword evidence="1" id="KW-0732">Signal</keyword>
<feature type="chain" id="PRO_5012509162" evidence="1">
    <location>
        <begin position="29"/>
        <end position="214"/>
    </location>
</feature>
<reference evidence="2 3" key="1">
    <citation type="submission" date="2017-04" db="EMBL/GenBank/DDBJ databases">
        <authorList>
            <person name="Afonso C.L."/>
            <person name="Miller P.J."/>
            <person name="Scott M.A."/>
            <person name="Spackman E."/>
            <person name="Goraichik I."/>
            <person name="Dimitrov K.M."/>
            <person name="Suarez D.L."/>
            <person name="Swayne D.E."/>
        </authorList>
    </citation>
    <scope>NUCLEOTIDE SEQUENCE [LARGE SCALE GENOMIC DNA]</scope>
    <source>
        <strain evidence="2 3">USBA 355</strain>
    </source>
</reference>
<dbReference type="PANTHER" id="PTHR39327:SF1">
    <property type="entry name" value="BLR5470 PROTEIN"/>
    <property type="match status" value="1"/>
</dbReference>
<gene>
    <name evidence="2" type="ORF">SAMN05428998_10135</name>
</gene>
<dbReference type="Gene3D" id="3.10.620.30">
    <property type="match status" value="1"/>
</dbReference>
<proteinExistence type="predicted"/>
<keyword evidence="3" id="KW-1185">Reference proteome</keyword>
<evidence type="ECO:0000313" key="2">
    <source>
        <dbReference type="EMBL" id="SME87989.1"/>
    </source>
</evidence>
<organism evidence="2 3">
    <name type="scientific">Tistlia consotensis USBA 355</name>
    <dbReference type="NCBI Taxonomy" id="560819"/>
    <lineage>
        <taxon>Bacteria</taxon>
        <taxon>Pseudomonadati</taxon>
        <taxon>Pseudomonadota</taxon>
        <taxon>Alphaproteobacteria</taxon>
        <taxon>Rhodospirillales</taxon>
        <taxon>Rhodovibrionaceae</taxon>
        <taxon>Tistlia</taxon>
    </lineage>
</organism>
<evidence type="ECO:0000313" key="3">
    <source>
        <dbReference type="Proteomes" id="UP000192917"/>
    </source>
</evidence>
<sequence length="214" mass="24141">MTARSGRRDFLARIGAGLLAGACLPVNARAMTAVPMTDASAWRLFGRDAVRVPNGIGQYAIWSDVVRRARVGGSPAWQRIIERVQRRGGGSLFHLVCATNAILNDIPYRSDEARFRVRDRWLDPDSFVTFGGDCEDFAIAKYFLLRRLGVTEDGLRLVTGVDADRVSGHALLAVKLDDEVLVLDNRYRWPQPQDQFPSFRPQLSFNETDLWLYR</sequence>
<name>A0A1Y6B8X2_9PROT</name>
<dbReference type="STRING" id="560819.SAMN05428998_10135"/>
<dbReference type="InterPro" id="IPR010319">
    <property type="entry name" value="Transglutaminase-like_Cys_pept"/>
</dbReference>